<evidence type="ECO:0000313" key="2">
    <source>
        <dbReference type="EMBL" id="CAL1383075.1"/>
    </source>
</evidence>
<reference evidence="2 3" key="1">
    <citation type="submission" date="2024-04" db="EMBL/GenBank/DDBJ databases">
        <authorList>
            <person name="Fracassetti M."/>
        </authorList>
    </citation>
    <scope>NUCLEOTIDE SEQUENCE [LARGE SCALE GENOMIC DNA]</scope>
</reference>
<keyword evidence="3" id="KW-1185">Reference proteome</keyword>
<feature type="region of interest" description="Disordered" evidence="1">
    <location>
        <begin position="1"/>
        <end position="36"/>
    </location>
</feature>
<dbReference type="Proteomes" id="UP001497516">
    <property type="component" value="Chromosome 4"/>
</dbReference>
<organism evidence="2 3">
    <name type="scientific">Linum trigynum</name>
    <dbReference type="NCBI Taxonomy" id="586398"/>
    <lineage>
        <taxon>Eukaryota</taxon>
        <taxon>Viridiplantae</taxon>
        <taxon>Streptophyta</taxon>
        <taxon>Embryophyta</taxon>
        <taxon>Tracheophyta</taxon>
        <taxon>Spermatophyta</taxon>
        <taxon>Magnoliopsida</taxon>
        <taxon>eudicotyledons</taxon>
        <taxon>Gunneridae</taxon>
        <taxon>Pentapetalae</taxon>
        <taxon>rosids</taxon>
        <taxon>fabids</taxon>
        <taxon>Malpighiales</taxon>
        <taxon>Linaceae</taxon>
        <taxon>Linum</taxon>
    </lineage>
</organism>
<protein>
    <submittedName>
        <fullName evidence="2">Uncharacterized protein</fullName>
    </submittedName>
</protein>
<name>A0AAV2EBZ9_9ROSI</name>
<proteinExistence type="predicted"/>
<dbReference type="AlphaFoldDB" id="A0AAV2EBZ9"/>
<evidence type="ECO:0000313" key="3">
    <source>
        <dbReference type="Proteomes" id="UP001497516"/>
    </source>
</evidence>
<feature type="compositionally biased region" description="Basic and acidic residues" evidence="1">
    <location>
        <begin position="48"/>
        <end position="66"/>
    </location>
</feature>
<sequence>MVGRESIRGLEMSTVEEERDTEERVKDQGQQISSMQESLSQILAMLRARDEPESASRQRDKGKGVDGEIPVSPARTKGGESEEEDGAEGEHLNFLEEHLRPSYGKAKAYNVLQNPLAKSLFKILKCPQTSRRWGYLPIMEIQIPRTT</sequence>
<feature type="region of interest" description="Disordered" evidence="1">
    <location>
        <begin position="48"/>
        <end position="91"/>
    </location>
</feature>
<evidence type="ECO:0000256" key="1">
    <source>
        <dbReference type="SAM" id="MobiDB-lite"/>
    </source>
</evidence>
<dbReference type="EMBL" id="OZ034817">
    <property type="protein sequence ID" value="CAL1383075.1"/>
    <property type="molecule type" value="Genomic_DNA"/>
</dbReference>
<accession>A0AAV2EBZ9</accession>
<gene>
    <name evidence="2" type="ORF">LTRI10_LOCUS24365</name>
</gene>